<organism evidence="11 12">
    <name type="scientific">Acanthocheilonema viteae</name>
    <name type="common">Filarial nematode worm</name>
    <name type="synonym">Dipetalonema viteae</name>
    <dbReference type="NCBI Taxonomy" id="6277"/>
    <lineage>
        <taxon>Eukaryota</taxon>
        <taxon>Metazoa</taxon>
        <taxon>Ecdysozoa</taxon>
        <taxon>Nematoda</taxon>
        <taxon>Chromadorea</taxon>
        <taxon>Rhabditida</taxon>
        <taxon>Spirurina</taxon>
        <taxon>Spiruromorpha</taxon>
        <taxon>Filarioidea</taxon>
        <taxon>Onchocercidae</taxon>
        <taxon>Acanthocheilonema</taxon>
    </lineage>
</organism>
<keyword evidence="3 10" id="KW-0812">Transmembrane</keyword>
<evidence type="ECO:0000256" key="5">
    <source>
        <dbReference type="ARBA" id="ARBA00022989"/>
    </source>
</evidence>
<keyword evidence="5 10" id="KW-1133">Transmembrane helix</keyword>
<dbReference type="SMART" id="SM00192">
    <property type="entry name" value="LDLa"/>
    <property type="match status" value="8"/>
</dbReference>
<gene>
    <name evidence="11" type="ORF">NAV_LOCUS4952</name>
</gene>
<feature type="disulfide bond" evidence="8">
    <location>
        <begin position="409"/>
        <end position="427"/>
    </location>
</feature>
<dbReference type="Proteomes" id="UP000276991">
    <property type="component" value="Unassembled WGS sequence"/>
</dbReference>
<dbReference type="PANTHER" id="PTHR24270:SF62">
    <property type="entry name" value="LOW-DENSITY LIPOPROTEIN RECEPTOR-RELATED PROTEIN 2"/>
    <property type="match status" value="1"/>
</dbReference>
<keyword evidence="6 10" id="KW-0472">Membrane</keyword>
<feature type="disulfide bond" evidence="8">
    <location>
        <begin position="501"/>
        <end position="516"/>
    </location>
</feature>
<dbReference type="STRING" id="6277.A0A498SGM0"/>
<dbReference type="PROSITE" id="PS01209">
    <property type="entry name" value="LDLRA_1"/>
    <property type="match status" value="1"/>
</dbReference>
<feature type="disulfide bond" evidence="8">
    <location>
        <begin position="345"/>
        <end position="360"/>
    </location>
</feature>
<keyword evidence="4" id="KW-0677">Repeat</keyword>
<feature type="disulfide bond" evidence="8">
    <location>
        <begin position="450"/>
        <end position="468"/>
    </location>
</feature>
<reference evidence="11 12" key="1">
    <citation type="submission" date="2018-08" db="EMBL/GenBank/DDBJ databases">
        <authorList>
            <person name="Laetsch R D."/>
            <person name="Stevens L."/>
            <person name="Kumar S."/>
            <person name="Blaxter L. M."/>
        </authorList>
    </citation>
    <scope>NUCLEOTIDE SEQUENCE [LARGE SCALE GENOMIC DNA]</scope>
</reference>
<evidence type="ECO:0000256" key="4">
    <source>
        <dbReference type="ARBA" id="ARBA00022737"/>
    </source>
</evidence>
<evidence type="ECO:0000313" key="12">
    <source>
        <dbReference type="Proteomes" id="UP000276991"/>
    </source>
</evidence>
<evidence type="ECO:0000256" key="8">
    <source>
        <dbReference type="PROSITE-ProRule" id="PRU00124"/>
    </source>
</evidence>
<evidence type="ECO:0000256" key="6">
    <source>
        <dbReference type="ARBA" id="ARBA00023136"/>
    </source>
</evidence>
<proteinExistence type="predicted"/>
<dbReference type="InterPro" id="IPR036055">
    <property type="entry name" value="LDL_receptor-like_sf"/>
</dbReference>
<feature type="disulfide bond" evidence="8">
    <location>
        <begin position="179"/>
        <end position="194"/>
    </location>
</feature>
<dbReference type="SUPFAM" id="SSF57424">
    <property type="entry name" value="LDL receptor-like module"/>
    <property type="match status" value="7"/>
</dbReference>
<feature type="transmembrane region" description="Helical" evidence="10">
    <location>
        <begin position="86"/>
        <end position="116"/>
    </location>
</feature>
<comment type="caution">
    <text evidence="8">Lacks conserved residue(s) required for the propagation of feature annotation.</text>
</comment>
<feature type="disulfide bond" evidence="8">
    <location>
        <begin position="304"/>
        <end position="319"/>
    </location>
</feature>
<dbReference type="Pfam" id="PF00057">
    <property type="entry name" value="Ldl_recept_a"/>
    <property type="match status" value="4"/>
</dbReference>
<dbReference type="GO" id="GO:0016192">
    <property type="term" value="P:vesicle-mediated transport"/>
    <property type="evidence" value="ECO:0007669"/>
    <property type="project" value="UniProtKB-ARBA"/>
</dbReference>
<dbReference type="AlphaFoldDB" id="A0A498SGM0"/>
<evidence type="ECO:0000256" key="2">
    <source>
        <dbReference type="ARBA" id="ARBA00004308"/>
    </source>
</evidence>
<dbReference type="GO" id="GO:0012505">
    <property type="term" value="C:endomembrane system"/>
    <property type="evidence" value="ECO:0007669"/>
    <property type="project" value="UniProtKB-SubCell"/>
</dbReference>
<keyword evidence="7 8" id="KW-1015">Disulfide bond</keyword>
<dbReference type="PRINTS" id="PR00261">
    <property type="entry name" value="LDLRECEPTOR"/>
</dbReference>
<dbReference type="InterPro" id="IPR023415">
    <property type="entry name" value="LDLR_class-A_CS"/>
</dbReference>
<dbReference type="OrthoDB" id="10062665at2759"/>
<accession>A0A498SGM0</accession>
<dbReference type="Gene3D" id="4.10.400.10">
    <property type="entry name" value="Low-density Lipoprotein Receptor"/>
    <property type="match status" value="8"/>
</dbReference>
<feature type="disulfide bond" evidence="8">
    <location>
        <begin position="462"/>
        <end position="477"/>
    </location>
</feature>
<dbReference type="CDD" id="cd00112">
    <property type="entry name" value="LDLa"/>
    <property type="match status" value="7"/>
</dbReference>
<name>A0A498SGM0_ACAVI</name>
<sequence length="631" mass="70293">MSAHRGSYDPNSPAMPHNTVRPVSIKSMDGKSPRYNQRPDNVGGSLGIDRESKNQECCFAFLLKIENLKEHLAEISCCKWLNNMPLVVFLVGILILLAALIILPFLIASLIIRGYLSTSLNGSQTMEIIRAQSNWPSADPSLQFRSFKSMLPPNVTLCKGYGFSCTNLPSLVIGTLQRCDGIEDCPDGSDEIGCKLCHTTVNCSSPTYGVISSRNSMCLRGYRLCDGNVDCPDGSDEERYCKKECSKHEVRCGNTDICLTHEQRCDGDMQCKHGEDEKNCDGKCRGGALWCEGKKKCVPKWQICDGVRNCPDGRDEMDCTCRECSGIGKALCNNTNVCIERSQICDGNEDCPGGDDEVNCPGSCAHSFKEDFIRCRDGILYHRKYACSGIVDECEGKCSECFEEMAFTCKNHKCIKRSLVCDGLDDCGDNSDETNCNCTAMKRLGGTIQCKMYARGGKTQRCDGYEDCPDGEDERNCEKCINPNAIYCEPTKTCLGNMKRCDGITDCPDDNDEQKCSCAGKWIVINAEYMGSLHICVQMWRNALDDMKYVIPIRDVRMLQKWTSCSVPAKHDKALFLLQKRKFEQDLLSTLLMAMDVYEGQAQYFGSIPFYTFLKEVKITAAWLPAVICSS</sequence>
<dbReference type="InterPro" id="IPR002172">
    <property type="entry name" value="LDrepeatLR_classA_rpt"/>
</dbReference>
<dbReference type="InterPro" id="IPR050685">
    <property type="entry name" value="LDLR"/>
</dbReference>
<dbReference type="GO" id="GO:0005886">
    <property type="term" value="C:plasma membrane"/>
    <property type="evidence" value="ECO:0007669"/>
    <property type="project" value="TreeGrafter"/>
</dbReference>
<evidence type="ECO:0000256" key="10">
    <source>
        <dbReference type="SAM" id="Phobius"/>
    </source>
</evidence>
<feature type="disulfide bond" evidence="8">
    <location>
        <begin position="421"/>
        <end position="436"/>
    </location>
</feature>
<comment type="subcellular location">
    <subcellularLocation>
        <location evidence="2">Endomembrane system</location>
    </subcellularLocation>
    <subcellularLocation>
        <location evidence="1">Membrane</location>
        <topology evidence="1">Single-pass membrane protein</topology>
    </subcellularLocation>
</comment>
<feature type="disulfide bond" evidence="8">
    <location>
        <begin position="265"/>
        <end position="280"/>
    </location>
</feature>
<evidence type="ECO:0000256" key="1">
    <source>
        <dbReference type="ARBA" id="ARBA00004167"/>
    </source>
</evidence>
<dbReference type="PROSITE" id="PS50068">
    <property type="entry name" value="LDLRA_2"/>
    <property type="match status" value="8"/>
</dbReference>
<feature type="region of interest" description="Disordered" evidence="9">
    <location>
        <begin position="1"/>
        <end position="46"/>
    </location>
</feature>
<evidence type="ECO:0000256" key="9">
    <source>
        <dbReference type="SAM" id="MobiDB-lite"/>
    </source>
</evidence>
<protein>
    <submittedName>
        <fullName evidence="11">Uncharacterized protein</fullName>
    </submittedName>
</protein>
<dbReference type="PANTHER" id="PTHR24270">
    <property type="entry name" value="LOW-DENSITY LIPOPROTEIN RECEPTOR-RELATED"/>
    <property type="match status" value="1"/>
</dbReference>
<evidence type="ECO:0000256" key="7">
    <source>
        <dbReference type="ARBA" id="ARBA00023157"/>
    </source>
</evidence>
<dbReference type="EMBL" id="UPTC01000798">
    <property type="protein sequence ID" value="VBB30161.1"/>
    <property type="molecule type" value="Genomic_DNA"/>
</dbReference>
<evidence type="ECO:0000313" key="11">
    <source>
        <dbReference type="EMBL" id="VBB30161.1"/>
    </source>
</evidence>
<keyword evidence="12" id="KW-1185">Reference proteome</keyword>
<evidence type="ECO:0000256" key="3">
    <source>
        <dbReference type="ARBA" id="ARBA00022692"/>
    </source>
</evidence>